<dbReference type="STRING" id="401053.AciPR4_3355"/>
<proteinExistence type="predicted"/>
<keyword evidence="2" id="KW-1185">Reference proteome</keyword>
<reference evidence="1 2" key="1">
    <citation type="journal article" date="2012" name="Stand. Genomic Sci.">
        <title>Complete genome sequence of Terriglobus saanensis type strain SP1PR4(T), an Acidobacteria from tundra soil.</title>
        <authorList>
            <person name="Rawat S.R."/>
            <person name="Mannisto M.K."/>
            <person name="Starovoytov V."/>
            <person name="Goodwin L."/>
            <person name="Nolan M."/>
            <person name="Hauser L."/>
            <person name="Land M."/>
            <person name="Davenport K.W."/>
            <person name="Woyke T."/>
            <person name="Haggblom M.M."/>
        </authorList>
    </citation>
    <scope>NUCLEOTIDE SEQUENCE</scope>
    <source>
        <strain evidence="2">ATCC BAA-1853 / DSM 23119 / SP1PR4</strain>
    </source>
</reference>
<dbReference type="Proteomes" id="UP000006844">
    <property type="component" value="Chromosome"/>
</dbReference>
<gene>
    <name evidence="1" type="ordered locus">AciPR4_3355</name>
</gene>
<dbReference type="KEGG" id="tsa:AciPR4_3355"/>
<sequence length="82" mass="9483">MSIAFAMDEHKDLLPDANTLERLPRTINDFGRPVAFKTEMRKPHAIFAYFHFYVFRRSRSPGFKGTLVSPSYSYHCSHSQTG</sequence>
<dbReference type="EMBL" id="CP002467">
    <property type="protein sequence ID" value="ADV84109.1"/>
    <property type="molecule type" value="Genomic_DNA"/>
</dbReference>
<dbReference type="AlphaFoldDB" id="E8V8S2"/>
<evidence type="ECO:0000313" key="1">
    <source>
        <dbReference type="EMBL" id="ADV84109.1"/>
    </source>
</evidence>
<organism evidence="1 2">
    <name type="scientific">Terriglobus saanensis (strain ATCC BAA-1853 / DSM 23119 / SP1PR4)</name>
    <dbReference type="NCBI Taxonomy" id="401053"/>
    <lineage>
        <taxon>Bacteria</taxon>
        <taxon>Pseudomonadati</taxon>
        <taxon>Acidobacteriota</taxon>
        <taxon>Terriglobia</taxon>
        <taxon>Terriglobales</taxon>
        <taxon>Acidobacteriaceae</taxon>
        <taxon>Terriglobus</taxon>
    </lineage>
</organism>
<dbReference type="HOGENOM" id="CLU_2557145_0_0_0"/>
<protein>
    <submittedName>
        <fullName evidence="1">Uncharacterized protein</fullName>
    </submittedName>
</protein>
<name>E8V8S2_TERSS</name>
<evidence type="ECO:0000313" key="2">
    <source>
        <dbReference type="Proteomes" id="UP000006844"/>
    </source>
</evidence>
<accession>E8V8S2</accession>